<evidence type="ECO:0000256" key="8">
    <source>
        <dbReference type="SAM" id="MobiDB-lite"/>
    </source>
</evidence>
<organism evidence="10">
    <name type="scientific">Aphanomyces astaci</name>
    <name type="common">Crayfish plague agent</name>
    <dbReference type="NCBI Taxonomy" id="112090"/>
    <lineage>
        <taxon>Eukaryota</taxon>
        <taxon>Sar</taxon>
        <taxon>Stramenopiles</taxon>
        <taxon>Oomycota</taxon>
        <taxon>Saprolegniomycetes</taxon>
        <taxon>Saprolegniales</taxon>
        <taxon>Verrucalvaceae</taxon>
        <taxon>Aphanomyces</taxon>
    </lineage>
</organism>
<name>W4FKI7_APHAT</name>
<dbReference type="InterPro" id="IPR029020">
    <property type="entry name" value="Ammonium/urea_transptr"/>
</dbReference>
<protein>
    <recommendedName>
        <fullName evidence="11">Urea transporter</fullName>
    </recommendedName>
</protein>
<reference evidence="10" key="1">
    <citation type="submission" date="2013-12" db="EMBL/GenBank/DDBJ databases">
        <title>The Genome Sequence of Aphanomyces astaci APO3.</title>
        <authorList>
            <consortium name="The Broad Institute Genomics Platform"/>
            <person name="Russ C."/>
            <person name="Tyler B."/>
            <person name="van West P."/>
            <person name="Dieguez-Uribeondo J."/>
            <person name="Young S.K."/>
            <person name="Zeng Q."/>
            <person name="Gargeya S."/>
            <person name="Fitzgerald M."/>
            <person name="Abouelleil A."/>
            <person name="Alvarado L."/>
            <person name="Chapman S.B."/>
            <person name="Gainer-Dewar J."/>
            <person name="Goldberg J."/>
            <person name="Griggs A."/>
            <person name="Gujja S."/>
            <person name="Hansen M."/>
            <person name="Howarth C."/>
            <person name="Imamovic A."/>
            <person name="Ireland A."/>
            <person name="Larimer J."/>
            <person name="McCowan C."/>
            <person name="Murphy C."/>
            <person name="Pearson M."/>
            <person name="Poon T.W."/>
            <person name="Priest M."/>
            <person name="Roberts A."/>
            <person name="Saif S."/>
            <person name="Shea T."/>
            <person name="Sykes S."/>
            <person name="Wortman J."/>
            <person name="Nusbaum C."/>
            <person name="Birren B."/>
        </authorList>
    </citation>
    <scope>NUCLEOTIDE SEQUENCE [LARGE SCALE GENOMIC DNA]</scope>
    <source>
        <strain evidence="10">APO3</strain>
    </source>
</reference>
<evidence type="ECO:0000256" key="1">
    <source>
        <dbReference type="ARBA" id="ARBA00004651"/>
    </source>
</evidence>
<dbReference type="GeneID" id="20818463"/>
<evidence type="ECO:0000256" key="2">
    <source>
        <dbReference type="ARBA" id="ARBA00005914"/>
    </source>
</evidence>
<keyword evidence="3" id="KW-1003">Cell membrane</keyword>
<dbReference type="Pfam" id="PF03253">
    <property type="entry name" value="UT"/>
    <property type="match status" value="1"/>
</dbReference>
<dbReference type="VEuPathDB" id="FungiDB:H257_16467"/>
<dbReference type="PANTHER" id="PTHR10464:SF4">
    <property type="entry name" value="UREA TRANSPORTER"/>
    <property type="match status" value="1"/>
</dbReference>
<accession>W4FKI7</accession>
<feature type="transmembrane region" description="Helical" evidence="9">
    <location>
        <begin position="373"/>
        <end position="389"/>
    </location>
</feature>
<keyword evidence="6 9" id="KW-0472">Membrane</keyword>
<evidence type="ECO:0000256" key="9">
    <source>
        <dbReference type="SAM" id="Phobius"/>
    </source>
</evidence>
<dbReference type="PANTHER" id="PTHR10464">
    <property type="entry name" value="UREA TRANSPORTER"/>
    <property type="match status" value="1"/>
</dbReference>
<feature type="transmembrane region" description="Helical" evidence="9">
    <location>
        <begin position="274"/>
        <end position="296"/>
    </location>
</feature>
<evidence type="ECO:0000256" key="6">
    <source>
        <dbReference type="ARBA" id="ARBA00023136"/>
    </source>
</evidence>
<dbReference type="GO" id="GO:0005886">
    <property type="term" value="C:plasma membrane"/>
    <property type="evidence" value="ECO:0007669"/>
    <property type="project" value="UniProtKB-SubCell"/>
</dbReference>
<evidence type="ECO:0000256" key="3">
    <source>
        <dbReference type="ARBA" id="ARBA00022475"/>
    </source>
</evidence>
<sequence length="431" mass="45397">MSSKVESPCTRLPSPVTHNNQQPMTTTTPVSCSPHTFTYHECDKPQAASQTRSGSTTWTPFRTLPHLQTWASNRSRYTHVAVSFVDICLRSIGQCCFQNSPLSGLMFVIALCASASGLGMAGLALLGCVSANTFAIFMGLPRPSVAAGLFGYNATLVGCALHVFIVGDTPWSWVAHGYVLLAVPCLSVLSVLVASAAMSVLPPGTPGLTLSFQLTTWMWLLATHNWSVHVSAPFAPSPHLYLVHNSPPNPSYDAAKVSVAVASGIAQCCLASEWYAGILILVGIGLCSPISAASAVLGSTVGTLLAVSVGAPPEQIYLGLYGFNGVLCATALGGVFVLARGGRALLIVVVGVVCSTLAMSATMGMFAPVGLPALSWPFTLVTWLVLWSAKSMKGLVLVDLAELQRTPEDHLEHYDRRQPALLADSDNVEVV</sequence>
<feature type="transmembrane region" description="Helical" evidence="9">
    <location>
        <begin position="145"/>
        <end position="166"/>
    </location>
</feature>
<evidence type="ECO:0000256" key="7">
    <source>
        <dbReference type="ARBA" id="ARBA00033993"/>
    </source>
</evidence>
<evidence type="ECO:0000256" key="4">
    <source>
        <dbReference type="ARBA" id="ARBA00022692"/>
    </source>
</evidence>
<keyword evidence="4 9" id="KW-0812">Transmembrane</keyword>
<dbReference type="EMBL" id="KI913199">
    <property type="protein sequence ID" value="ETV67386.1"/>
    <property type="molecule type" value="Genomic_DNA"/>
</dbReference>
<evidence type="ECO:0000256" key="5">
    <source>
        <dbReference type="ARBA" id="ARBA00022989"/>
    </source>
</evidence>
<comment type="catalytic activity">
    <reaction evidence="7">
        <text>urea(in) = urea(out)</text>
        <dbReference type="Rhea" id="RHEA:32799"/>
        <dbReference type="ChEBI" id="CHEBI:16199"/>
    </reaction>
</comment>
<dbReference type="GO" id="GO:0015204">
    <property type="term" value="F:urea transmembrane transporter activity"/>
    <property type="evidence" value="ECO:0007669"/>
    <property type="project" value="InterPro"/>
</dbReference>
<feature type="transmembrane region" description="Helical" evidence="9">
    <location>
        <begin position="345"/>
        <end position="367"/>
    </location>
</feature>
<feature type="region of interest" description="Disordered" evidence="8">
    <location>
        <begin position="1"/>
        <end position="28"/>
    </location>
</feature>
<feature type="transmembrane region" description="Helical" evidence="9">
    <location>
        <begin position="105"/>
        <end position="138"/>
    </location>
</feature>
<feature type="transmembrane region" description="Helical" evidence="9">
    <location>
        <begin position="178"/>
        <end position="201"/>
    </location>
</feature>
<dbReference type="OrthoDB" id="426293at2759"/>
<feature type="compositionally biased region" description="Polar residues" evidence="8">
    <location>
        <begin position="16"/>
        <end position="28"/>
    </location>
</feature>
<comment type="subcellular location">
    <subcellularLocation>
        <location evidence="1">Cell membrane</location>
        <topology evidence="1">Multi-pass membrane protein</topology>
    </subcellularLocation>
</comment>
<gene>
    <name evidence="10" type="ORF">H257_16467</name>
</gene>
<dbReference type="InterPro" id="IPR004937">
    <property type="entry name" value="Urea_transporter"/>
</dbReference>
<dbReference type="AlphaFoldDB" id="W4FKI7"/>
<comment type="similarity">
    <text evidence="2">Belongs to the urea transporter family.</text>
</comment>
<evidence type="ECO:0008006" key="11">
    <source>
        <dbReference type="Google" id="ProtNLM"/>
    </source>
</evidence>
<dbReference type="Gene3D" id="1.10.3430.10">
    <property type="entry name" value="Ammonium transporter AmtB like domains"/>
    <property type="match status" value="1"/>
</dbReference>
<dbReference type="RefSeq" id="XP_009843201.1">
    <property type="nucleotide sequence ID" value="XM_009844899.1"/>
</dbReference>
<evidence type="ECO:0000313" key="10">
    <source>
        <dbReference type="EMBL" id="ETV67386.1"/>
    </source>
</evidence>
<keyword evidence="5 9" id="KW-1133">Transmembrane helix</keyword>
<feature type="transmembrane region" description="Helical" evidence="9">
    <location>
        <begin position="316"/>
        <end position="338"/>
    </location>
</feature>
<proteinExistence type="inferred from homology"/>